<dbReference type="PANTHER" id="PTHR45617:SF181">
    <property type="entry name" value="LP04042P"/>
    <property type="match status" value="1"/>
</dbReference>
<dbReference type="EMBL" id="JAGJCB010000001">
    <property type="protein sequence ID" value="MBP0902379.1"/>
    <property type="molecule type" value="Genomic_DNA"/>
</dbReference>
<dbReference type="PROSITE" id="PS51450">
    <property type="entry name" value="LRR"/>
    <property type="match status" value="3"/>
</dbReference>
<keyword evidence="12" id="KW-1133">Transmembrane helix</keyword>
<keyword evidence="7" id="KW-0418">Kinase</keyword>
<dbReference type="InterPro" id="IPR036388">
    <property type="entry name" value="WH-like_DNA-bd_sf"/>
</dbReference>
<keyword evidence="9" id="KW-0342">GTP-binding</keyword>
<evidence type="ECO:0000256" key="9">
    <source>
        <dbReference type="ARBA" id="ARBA00023134"/>
    </source>
</evidence>
<keyword evidence="4" id="KW-0808">Transferase</keyword>
<keyword evidence="3" id="KW-0433">Leucine-rich repeat</keyword>
<keyword evidence="6" id="KW-0547">Nucleotide-binding</keyword>
<dbReference type="InterPro" id="IPR001611">
    <property type="entry name" value="Leu-rich_rpt"/>
</dbReference>
<dbReference type="Gene3D" id="1.10.10.2200">
    <property type="match status" value="1"/>
</dbReference>
<comment type="caution">
    <text evidence="14">The sequence shown here is derived from an EMBL/GenBank/DDBJ whole genome shotgun (WGS) entry which is preliminary data.</text>
</comment>
<dbReference type="Pfam" id="PF08477">
    <property type="entry name" value="Roc"/>
    <property type="match status" value="1"/>
</dbReference>
<dbReference type="InterPro" id="IPR057263">
    <property type="entry name" value="COR-B"/>
</dbReference>
<accession>A0ABS4BP53</accession>
<dbReference type="EC" id="2.7.11.1" evidence="1"/>
<dbReference type="SMART" id="SM00365">
    <property type="entry name" value="LRR_SD22"/>
    <property type="match status" value="3"/>
</dbReference>
<sequence length="931" mass="108842">MREKISRILETEKENKTGILDLSNCEIVSIAKEVPNLVDFNWIYQLNLSNNKIVNIECIPESVKWLYIHKNEISEIKNIPSKVETLIISHNYISKIENLTSNIKNLSLSDNNINEIEKIPNGVELINLSRNNIRKINNLPYNAQFINLSHNKITHLENIPLDTNIIDLSHNQISEIKNLPNNIQSFDLSNNQIFEIKNIPNNIQSFDLSNNQISEIYALIPFLQVGFELVSSFENGMENDSENYIKIKNNPIYIPPNEYLNQGSEAVLNYFSQLELQGGEYLYEAKLLIVGDGAVGKTSLALKLINRKNELSKDDTKGIDIYNLKFKTINNGDFIINIWDFGGQEIYKATHQFFLTNSSLYVLVDDTRKNDKAFNEISFSYWLETVKIFGNDSPLLIVQNEKFDRSKAIDFKSFKNRFSFIKGDLYKVNLETNRGLDKLEYDLFQYIQKLPHVGKLFPSKWLSIRNELVEISKKKPYITIDEYYVIYKKHLILNKKLAFELSKYLHDLGTVLHYQNDIILHKIIILQNEWATNAVYKVLDDENIKNNYGHFTIHDLKSIWKGKKYQDMVTELLSLMVKFELCYEIPDKKGDYLIPQLLPVEEPENINWSNENNIQLIYKYEFMPKGIMNSIIVRLHTNIENIGFAWTKGVVLEMKNSKSLIKQISNEEIVIKIHGKQKNDFRTIIIDTIDKINKKFKNINVIKKVPCTCNVCIEMDTPHFYRYELLKELIAYSQEKIQCENKPFHMVNINNILDSTSLSILTTEFTERYNINIGKQSNVTNIENVKTLDTKERNMVEKIPSSIPYSIYDVEEKIEFDNKIKEKDKKNADLIETIVKSKLKLRNFYGALFILLAIFLIIPIFLIFIFKDNNWNFMTEFVDKINLLDEFRKNSIYIFLTLFVGFIEFIVAKKISKIFNKESTEEYVNKLKNKL</sequence>
<evidence type="ECO:0000256" key="10">
    <source>
        <dbReference type="ARBA" id="ARBA00047899"/>
    </source>
</evidence>
<dbReference type="Gene3D" id="3.80.10.10">
    <property type="entry name" value="Ribonuclease Inhibitor"/>
    <property type="match status" value="1"/>
</dbReference>
<dbReference type="InterPro" id="IPR032675">
    <property type="entry name" value="LRR_dom_sf"/>
</dbReference>
<evidence type="ECO:0000256" key="6">
    <source>
        <dbReference type="ARBA" id="ARBA00022741"/>
    </source>
</evidence>
<comment type="catalytic activity">
    <reaction evidence="10">
        <text>L-threonyl-[protein] + ATP = O-phospho-L-threonyl-[protein] + ADP + H(+)</text>
        <dbReference type="Rhea" id="RHEA:46608"/>
        <dbReference type="Rhea" id="RHEA-COMP:11060"/>
        <dbReference type="Rhea" id="RHEA-COMP:11605"/>
        <dbReference type="ChEBI" id="CHEBI:15378"/>
        <dbReference type="ChEBI" id="CHEBI:30013"/>
        <dbReference type="ChEBI" id="CHEBI:30616"/>
        <dbReference type="ChEBI" id="CHEBI:61977"/>
        <dbReference type="ChEBI" id="CHEBI:456216"/>
        <dbReference type="EC" id="2.7.11.1"/>
    </reaction>
</comment>
<keyword evidence="15" id="KW-1185">Reference proteome</keyword>
<evidence type="ECO:0000256" key="2">
    <source>
        <dbReference type="ARBA" id="ARBA00022527"/>
    </source>
</evidence>
<keyword evidence="5" id="KW-0677">Repeat</keyword>
<dbReference type="PRINTS" id="PR00449">
    <property type="entry name" value="RASTRNSFRMNG"/>
</dbReference>
<dbReference type="Gene3D" id="3.40.50.300">
    <property type="entry name" value="P-loop containing nucleotide triphosphate hydrolases"/>
    <property type="match status" value="1"/>
</dbReference>
<evidence type="ECO:0000256" key="8">
    <source>
        <dbReference type="ARBA" id="ARBA00022840"/>
    </source>
</evidence>
<evidence type="ECO:0000313" key="14">
    <source>
        <dbReference type="EMBL" id="MBP0902379.1"/>
    </source>
</evidence>
<keyword evidence="12" id="KW-0812">Transmembrane</keyword>
<evidence type="ECO:0000256" key="7">
    <source>
        <dbReference type="ARBA" id="ARBA00022777"/>
    </source>
</evidence>
<evidence type="ECO:0000256" key="3">
    <source>
        <dbReference type="ARBA" id="ARBA00022614"/>
    </source>
</evidence>
<evidence type="ECO:0000256" key="4">
    <source>
        <dbReference type="ARBA" id="ARBA00022679"/>
    </source>
</evidence>
<dbReference type="SUPFAM" id="SSF52058">
    <property type="entry name" value="L domain-like"/>
    <property type="match status" value="1"/>
</dbReference>
<reference evidence="14 15" key="1">
    <citation type="submission" date="2021-04" db="EMBL/GenBank/DDBJ databases">
        <title>Mariniflexile gromovii gen. nov., sp. nov., a gliding bacterium isolated from the sea urchin Strongylocentrotus intermedius.</title>
        <authorList>
            <person name="Ko S."/>
            <person name="Le V."/>
            <person name="Ahn C.-Y."/>
            <person name="Oh H.-M."/>
        </authorList>
    </citation>
    <scope>NUCLEOTIDE SEQUENCE [LARGE SCALE GENOMIC DNA]</scope>
    <source>
        <strain evidence="14 15">KCTC 12570</strain>
    </source>
</reference>
<feature type="domain" description="Roc" evidence="13">
    <location>
        <begin position="278"/>
        <end position="450"/>
    </location>
</feature>
<dbReference type="InterPro" id="IPR020859">
    <property type="entry name" value="ROC"/>
</dbReference>
<dbReference type="Gene3D" id="3.30.310.200">
    <property type="match status" value="1"/>
</dbReference>
<comment type="catalytic activity">
    <reaction evidence="11">
        <text>L-seryl-[protein] + ATP = O-phospho-L-seryl-[protein] + ADP + H(+)</text>
        <dbReference type="Rhea" id="RHEA:17989"/>
        <dbReference type="Rhea" id="RHEA-COMP:9863"/>
        <dbReference type="Rhea" id="RHEA-COMP:11604"/>
        <dbReference type="ChEBI" id="CHEBI:15378"/>
        <dbReference type="ChEBI" id="CHEBI:29999"/>
        <dbReference type="ChEBI" id="CHEBI:30616"/>
        <dbReference type="ChEBI" id="CHEBI:83421"/>
        <dbReference type="ChEBI" id="CHEBI:456216"/>
        <dbReference type="EC" id="2.7.11.1"/>
    </reaction>
</comment>
<name>A0ABS4BP53_9FLAO</name>
<dbReference type="SUPFAM" id="SSF52540">
    <property type="entry name" value="P-loop containing nucleoside triphosphate hydrolases"/>
    <property type="match status" value="1"/>
</dbReference>
<dbReference type="PROSITE" id="PS51424">
    <property type="entry name" value="ROC"/>
    <property type="match status" value="1"/>
</dbReference>
<evidence type="ECO:0000256" key="1">
    <source>
        <dbReference type="ARBA" id="ARBA00012513"/>
    </source>
</evidence>
<feature type="transmembrane region" description="Helical" evidence="12">
    <location>
        <begin position="891"/>
        <end position="908"/>
    </location>
</feature>
<feature type="transmembrane region" description="Helical" evidence="12">
    <location>
        <begin position="844"/>
        <end position="866"/>
    </location>
</feature>
<gene>
    <name evidence="14" type="ORF">J8H85_00945</name>
</gene>
<evidence type="ECO:0000259" key="13">
    <source>
        <dbReference type="PROSITE" id="PS51424"/>
    </source>
</evidence>
<organism evidence="14 15">
    <name type="scientific">Mariniflexile gromovii</name>
    <dbReference type="NCBI Taxonomy" id="362523"/>
    <lineage>
        <taxon>Bacteria</taxon>
        <taxon>Pseudomonadati</taxon>
        <taxon>Bacteroidota</taxon>
        <taxon>Flavobacteriia</taxon>
        <taxon>Flavobacteriales</taxon>
        <taxon>Flavobacteriaceae</taxon>
        <taxon>Mariniflexile</taxon>
    </lineage>
</organism>
<keyword evidence="8" id="KW-0067">ATP-binding</keyword>
<dbReference type="Pfam" id="PF16095">
    <property type="entry name" value="COR-A"/>
    <property type="match status" value="1"/>
</dbReference>
<protein>
    <recommendedName>
        <fullName evidence="1">non-specific serine/threonine protein kinase</fullName>
        <ecNumber evidence="1">2.7.11.1</ecNumber>
    </recommendedName>
</protein>
<evidence type="ECO:0000256" key="11">
    <source>
        <dbReference type="ARBA" id="ARBA00048679"/>
    </source>
</evidence>
<dbReference type="RefSeq" id="WP_209651748.1">
    <property type="nucleotide sequence ID" value="NZ_JAGJCB010000001.1"/>
</dbReference>
<dbReference type="Pfam" id="PF25497">
    <property type="entry name" value="COR-B"/>
    <property type="match status" value="1"/>
</dbReference>
<dbReference type="InterPro" id="IPR032171">
    <property type="entry name" value="COR-A"/>
</dbReference>
<dbReference type="Proteomes" id="UP000670776">
    <property type="component" value="Unassembled WGS sequence"/>
</dbReference>
<dbReference type="PANTHER" id="PTHR45617">
    <property type="entry name" value="LEUCINE RICH REPEAT FAMILY PROTEIN"/>
    <property type="match status" value="1"/>
</dbReference>
<dbReference type="InterPro" id="IPR027417">
    <property type="entry name" value="P-loop_NTPase"/>
</dbReference>
<keyword evidence="12" id="KW-0472">Membrane</keyword>
<keyword evidence="2" id="KW-0723">Serine/threonine-protein kinase</keyword>
<evidence type="ECO:0000256" key="12">
    <source>
        <dbReference type="SAM" id="Phobius"/>
    </source>
</evidence>
<evidence type="ECO:0000313" key="15">
    <source>
        <dbReference type="Proteomes" id="UP000670776"/>
    </source>
</evidence>
<proteinExistence type="predicted"/>
<dbReference type="Gene3D" id="1.10.10.10">
    <property type="entry name" value="Winged helix-like DNA-binding domain superfamily/Winged helix DNA-binding domain"/>
    <property type="match status" value="1"/>
</dbReference>
<evidence type="ECO:0000256" key="5">
    <source>
        <dbReference type="ARBA" id="ARBA00022737"/>
    </source>
</evidence>